<feature type="transmembrane region" description="Helical" evidence="8">
    <location>
        <begin position="209"/>
        <end position="233"/>
    </location>
</feature>
<feature type="transmembrane region" description="Helical" evidence="8">
    <location>
        <begin position="6"/>
        <end position="28"/>
    </location>
</feature>
<evidence type="ECO:0000256" key="5">
    <source>
        <dbReference type="ARBA" id="ARBA00023002"/>
    </source>
</evidence>
<dbReference type="EMBL" id="CAVK010000115">
    <property type="protein sequence ID" value="CCW17993.1"/>
    <property type="molecule type" value="Genomic_DNA"/>
</dbReference>
<keyword evidence="2" id="KW-1003">Cell membrane</keyword>
<dbReference type="InterPro" id="IPR001750">
    <property type="entry name" value="ND/Mrp_TM"/>
</dbReference>
<evidence type="ECO:0000313" key="11">
    <source>
        <dbReference type="Proteomes" id="UP000013201"/>
    </source>
</evidence>
<reference evidence="10 11" key="1">
    <citation type="submission" date="2013-03" db="EMBL/GenBank/DDBJ databases">
        <authorList>
            <person name="Le V."/>
        </authorList>
    </citation>
    <scope>NUCLEOTIDE SEQUENCE [LARGE SCALE GENOMIC DNA]</scope>
    <source>
        <strain evidence="10 11">BiD32</strain>
    </source>
</reference>
<feature type="domain" description="NADH:quinone oxidoreductase/Mrp antiporter transmembrane" evidence="9">
    <location>
        <begin position="133"/>
        <end position="417"/>
    </location>
</feature>
<keyword evidence="6 8" id="KW-0472">Membrane</keyword>
<feature type="transmembrane region" description="Helical" evidence="8">
    <location>
        <begin position="116"/>
        <end position="134"/>
    </location>
</feature>
<feature type="transmembrane region" description="Helical" evidence="8">
    <location>
        <begin position="83"/>
        <end position="104"/>
    </location>
</feature>
<feature type="transmembrane region" description="Helical" evidence="8">
    <location>
        <begin position="474"/>
        <end position="497"/>
    </location>
</feature>
<evidence type="ECO:0000256" key="2">
    <source>
        <dbReference type="ARBA" id="ARBA00022475"/>
    </source>
</evidence>
<dbReference type="InterPro" id="IPR003918">
    <property type="entry name" value="NADH_UbQ_OxRdtase"/>
</dbReference>
<dbReference type="Pfam" id="PF00361">
    <property type="entry name" value="Proton_antipo_M"/>
    <property type="match status" value="1"/>
</dbReference>
<gene>
    <name evidence="10" type="ORF">EBBID32_23430</name>
</gene>
<dbReference type="GO" id="GO:0008137">
    <property type="term" value="F:NADH dehydrogenase (ubiquinone) activity"/>
    <property type="evidence" value="ECO:0007669"/>
    <property type="project" value="InterPro"/>
</dbReference>
<name>N1MRC0_9SPHN</name>
<dbReference type="Proteomes" id="UP000013201">
    <property type="component" value="Unassembled WGS sequence"/>
</dbReference>
<feature type="transmembrane region" description="Helical" evidence="8">
    <location>
        <begin position="35"/>
        <end position="58"/>
    </location>
</feature>
<keyword evidence="11" id="KW-1185">Reference proteome</keyword>
<dbReference type="GO" id="GO:0042773">
    <property type="term" value="P:ATP synthesis coupled electron transport"/>
    <property type="evidence" value="ECO:0007669"/>
    <property type="project" value="InterPro"/>
</dbReference>
<organism evidence="10 11">
    <name type="scientific">Sphingobium indicum BiD32</name>
    <dbReference type="NCBI Taxonomy" id="1301087"/>
    <lineage>
        <taxon>Bacteria</taxon>
        <taxon>Pseudomonadati</taxon>
        <taxon>Pseudomonadota</taxon>
        <taxon>Alphaproteobacteria</taxon>
        <taxon>Sphingomonadales</taxon>
        <taxon>Sphingomonadaceae</taxon>
        <taxon>Sphingobium</taxon>
    </lineage>
</organism>
<reference evidence="11" key="2">
    <citation type="submission" date="2013-04" db="EMBL/GenBank/DDBJ databases">
        <title>Bisphenol A degrading Sphingobium sp. strain BiD32.</title>
        <authorList>
            <person name="Nielsen J.L."/>
            <person name="Zhou N.A."/>
            <person name="Kjeldal H."/>
        </authorList>
    </citation>
    <scope>NUCLEOTIDE SEQUENCE [LARGE SCALE GENOMIC DNA]</scope>
    <source>
        <strain evidence="11">BiD32</strain>
    </source>
</reference>
<feature type="transmembrane region" description="Helical" evidence="8">
    <location>
        <begin position="655"/>
        <end position="673"/>
    </location>
</feature>
<keyword evidence="5" id="KW-0560">Oxidoreductase</keyword>
<feature type="transmembrane region" description="Helical" evidence="8">
    <location>
        <begin position="387"/>
        <end position="406"/>
    </location>
</feature>
<evidence type="ECO:0000256" key="8">
    <source>
        <dbReference type="SAM" id="Phobius"/>
    </source>
</evidence>
<accession>N1MRC0</accession>
<dbReference type="NCBIfam" id="NF005086">
    <property type="entry name" value="PRK06521.1"/>
    <property type="match status" value="1"/>
</dbReference>
<protein>
    <submittedName>
        <fullName evidence="10">Hydrogenase-4 component B / Formate hydrogenlyase subunit 3</fullName>
    </submittedName>
</protein>
<dbReference type="GO" id="GO:0016491">
    <property type="term" value="F:oxidoreductase activity"/>
    <property type="evidence" value="ECO:0007669"/>
    <property type="project" value="UniProtKB-KW"/>
</dbReference>
<sequence length="674" mass="71212">MAAIAPIVATLWCVAALLITGAIAVAVGRLKWARWLIYGSSLTVCAIACAVAIVHLIARPAAVSEIVLPLGLPWIGANFRLDALAAFFLVVINLGGAAASLYGLGYGRHESAPERVLPFFPLFLAGMNLVLVAADAFTFLLSWESMSLASWALVMTHHREAENRKAGYVYIVMASFGTLALLLAFGLMAGPEGGYAFATMRAHGAPTGLAGLVLALALLGTGSKAGLVPLHVWLPLAHPAAPSHVSALMSGVMTKVAVYGFIRITFDLLGPVSWWWAVPVLFAGAITAVLGVLTALMQNDIKRVLAYSTIENIGLIFVAIGLALAFEGNGMKAAAALAMTAALFHVLNHALFKSLLFFGAGAVLTATGERRMETLGGLLNRMPATGLLFLVGAVAISALPPLNGFASEWLMLQAVLLSPELPQWALKLLIPAVGAMLALAAALAAACFVRAFGISFLGRPRSPAASNAHEVDGLSIAAMATLALLCLLTGIFPALVIDALAPVSSALTGSRMPVQTHVAWLSIVPIAESRSSYNGLLVFLFITASASLAAFVIHRLASDKLRRAPAWDCGFPDPSPATQYTADSFAQPLRRVFGGFAFRATEVVDMPSPGDGRPARITVTLRDLAWDLIYDPIIRLVAYLAERLNHLQFLTIRRYLSLVFGALILLLLILAAWS</sequence>
<feature type="transmembrane region" description="Helical" evidence="8">
    <location>
        <begin position="426"/>
        <end position="453"/>
    </location>
</feature>
<dbReference type="InterPro" id="IPR052175">
    <property type="entry name" value="ComplexI-like_HydComp"/>
</dbReference>
<evidence type="ECO:0000256" key="4">
    <source>
        <dbReference type="ARBA" id="ARBA00022989"/>
    </source>
</evidence>
<feature type="transmembrane region" description="Helical" evidence="8">
    <location>
        <begin position="346"/>
        <end position="366"/>
    </location>
</feature>
<evidence type="ECO:0000256" key="1">
    <source>
        <dbReference type="ARBA" id="ARBA00004651"/>
    </source>
</evidence>
<feature type="transmembrane region" description="Helical" evidence="8">
    <location>
        <begin position="304"/>
        <end position="326"/>
    </location>
</feature>
<keyword evidence="3 7" id="KW-0812">Transmembrane</keyword>
<keyword evidence="4 8" id="KW-1133">Transmembrane helix</keyword>
<evidence type="ECO:0000259" key="9">
    <source>
        <dbReference type="Pfam" id="PF00361"/>
    </source>
</evidence>
<evidence type="ECO:0000256" key="7">
    <source>
        <dbReference type="RuleBase" id="RU000320"/>
    </source>
</evidence>
<feature type="transmembrane region" description="Helical" evidence="8">
    <location>
        <begin position="533"/>
        <end position="553"/>
    </location>
</feature>
<evidence type="ECO:0000256" key="3">
    <source>
        <dbReference type="ARBA" id="ARBA00022692"/>
    </source>
</evidence>
<dbReference type="PRINTS" id="PR01437">
    <property type="entry name" value="NUOXDRDTASE4"/>
</dbReference>
<feature type="transmembrane region" description="Helical" evidence="8">
    <location>
        <begin position="274"/>
        <end position="297"/>
    </location>
</feature>
<proteinExistence type="predicted"/>
<dbReference type="OrthoDB" id="9811798at2"/>
<dbReference type="RefSeq" id="WP_006957067.1">
    <property type="nucleotide sequence ID" value="NZ_CAVK010000115.1"/>
</dbReference>
<dbReference type="GO" id="GO:0005886">
    <property type="term" value="C:plasma membrane"/>
    <property type="evidence" value="ECO:0007669"/>
    <property type="project" value="UniProtKB-SubCell"/>
</dbReference>
<dbReference type="PANTHER" id="PTHR42682:SF3">
    <property type="entry name" value="FORMATE HYDROGENLYASE SUBUNIT 3-RELATED"/>
    <property type="match status" value="1"/>
</dbReference>
<dbReference type="AlphaFoldDB" id="N1MRC0"/>
<evidence type="ECO:0000256" key="6">
    <source>
        <dbReference type="ARBA" id="ARBA00023136"/>
    </source>
</evidence>
<feature type="transmembrane region" description="Helical" evidence="8">
    <location>
        <begin position="168"/>
        <end position="189"/>
    </location>
</feature>
<dbReference type="PANTHER" id="PTHR42682">
    <property type="entry name" value="HYDROGENASE-4 COMPONENT F"/>
    <property type="match status" value="1"/>
</dbReference>
<evidence type="ECO:0000313" key="10">
    <source>
        <dbReference type="EMBL" id="CCW17993.1"/>
    </source>
</evidence>
<comment type="caution">
    <text evidence="10">The sequence shown here is derived from an EMBL/GenBank/DDBJ whole genome shotgun (WGS) entry which is preliminary data.</text>
</comment>
<comment type="subcellular location">
    <subcellularLocation>
        <location evidence="1">Cell membrane</location>
        <topology evidence="1">Multi-pass membrane protein</topology>
    </subcellularLocation>
    <subcellularLocation>
        <location evidence="7">Membrane</location>
        <topology evidence="7">Multi-pass membrane protein</topology>
    </subcellularLocation>
</comment>